<organism evidence="3 4">
    <name type="scientific">Macrostomum lignano</name>
    <dbReference type="NCBI Taxonomy" id="282301"/>
    <lineage>
        <taxon>Eukaryota</taxon>
        <taxon>Metazoa</taxon>
        <taxon>Spiralia</taxon>
        <taxon>Lophotrochozoa</taxon>
        <taxon>Platyhelminthes</taxon>
        <taxon>Rhabditophora</taxon>
        <taxon>Macrostomorpha</taxon>
        <taxon>Macrostomida</taxon>
        <taxon>Macrostomidae</taxon>
        <taxon>Macrostomum</taxon>
    </lineage>
</organism>
<feature type="region of interest" description="Disordered" evidence="1">
    <location>
        <begin position="215"/>
        <end position="240"/>
    </location>
</feature>
<dbReference type="WBParaSite" id="snap_masked-unitig_20458-processed-gene-0.0-mRNA-1">
    <property type="protein sequence ID" value="snap_masked-unitig_20458-processed-gene-0.0-mRNA-1"/>
    <property type="gene ID" value="snap_masked-unitig_20458-processed-gene-0.0"/>
</dbReference>
<dbReference type="InterPro" id="IPR000719">
    <property type="entry name" value="Prot_kinase_dom"/>
</dbReference>
<feature type="domain" description="Protein kinase" evidence="2">
    <location>
        <begin position="1"/>
        <end position="157"/>
    </location>
</feature>
<dbReference type="GO" id="GO:0004672">
    <property type="term" value="F:protein kinase activity"/>
    <property type="evidence" value="ECO:0007669"/>
    <property type="project" value="InterPro"/>
</dbReference>
<evidence type="ECO:0000313" key="4">
    <source>
        <dbReference type="WBParaSite" id="snap_masked-unitig_20458-processed-gene-0.0-mRNA-1"/>
    </source>
</evidence>
<accession>A0A1I8JNY6</accession>
<keyword evidence="3" id="KW-1185">Reference proteome</keyword>
<proteinExistence type="predicted"/>
<protein>
    <submittedName>
        <fullName evidence="4">Protein kinase domain-containing protein</fullName>
    </submittedName>
</protein>
<dbReference type="GO" id="GO:0005524">
    <property type="term" value="F:ATP binding"/>
    <property type="evidence" value="ECO:0007669"/>
    <property type="project" value="InterPro"/>
</dbReference>
<evidence type="ECO:0000313" key="3">
    <source>
        <dbReference type="Proteomes" id="UP000095280"/>
    </source>
</evidence>
<dbReference type="PANTHER" id="PTHR24347">
    <property type="entry name" value="SERINE/THREONINE-PROTEIN KINASE"/>
    <property type="match status" value="1"/>
</dbReference>
<feature type="region of interest" description="Disordered" evidence="1">
    <location>
        <begin position="252"/>
        <end position="271"/>
    </location>
</feature>
<sequence length="340" mass="37694">GYASALMAFDAVRQACFGQQLMSDFCQKIAQLESCCAELKLVPTPKMHALFHHVPEFCERFNSGLGTFSYGLEVDMWALGVIAYILLFLWRLPPRSAEVGTRRQSELLQMIKTGTFEYLLSPYWDHIVSRPISSTRLLVVDKAARLTAIDVLCHAWVLSRGGSQRQEQEQQTDSAALKDEQSRLRDQLVAEAAAAIEEFSKIEASSLYGGGMQTAARFTPEQPDGPDFSPQSGGAGGLPRRPVCRGGLLLRSSARDFRPPPGPPLPTSRCSRLRWRPGRAAAYFAAHHGFGAARPDGCLVPLPSGNKKLRRLRKPRTIYSSLQLQQLSRRFQRTPVPVIA</sequence>
<evidence type="ECO:0000256" key="1">
    <source>
        <dbReference type="SAM" id="MobiDB-lite"/>
    </source>
</evidence>
<name>A0A1I8JNY6_9PLAT</name>
<dbReference type="Gene3D" id="1.10.510.10">
    <property type="entry name" value="Transferase(Phosphotransferase) domain 1"/>
    <property type="match status" value="1"/>
</dbReference>
<dbReference type="InterPro" id="IPR011009">
    <property type="entry name" value="Kinase-like_dom_sf"/>
</dbReference>
<dbReference type="Proteomes" id="UP000095280">
    <property type="component" value="Unplaced"/>
</dbReference>
<evidence type="ECO:0000259" key="2">
    <source>
        <dbReference type="PROSITE" id="PS50011"/>
    </source>
</evidence>
<reference evidence="4" key="1">
    <citation type="submission" date="2016-11" db="UniProtKB">
        <authorList>
            <consortium name="WormBaseParasite"/>
        </authorList>
    </citation>
    <scope>IDENTIFICATION</scope>
</reference>
<dbReference type="AlphaFoldDB" id="A0A1I8JNY6"/>
<dbReference type="SUPFAM" id="SSF56112">
    <property type="entry name" value="Protein kinase-like (PK-like)"/>
    <property type="match status" value="1"/>
</dbReference>
<dbReference type="PROSITE" id="PS50011">
    <property type="entry name" value="PROTEIN_KINASE_DOM"/>
    <property type="match status" value="1"/>
</dbReference>